<gene>
    <name evidence="1" type="ORF">LCGC14_2221200</name>
</gene>
<reference evidence="1" key="1">
    <citation type="journal article" date="2015" name="Nature">
        <title>Complex archaea that bridge the gap between prokaryotes and eukaryotes.</title>
        <authorList>
            <person name="Spang A."/>
            <person name="Saw J.H."/>
            <person name="Jorgensen S.L."/>
            <person name="Zaremba-Niedzwiedzka K."/>
            <person name="Martijn J."/>
            <person name="Lind A.E."/>
            <person name="van Eijk R."/>
            <person name="Schleper C."/>
            <person name="Guy L."/>
            <person name="Ettema T.J."/>
        </authorList>
    </citation>
    <scope>NUCLEOTIDE SEQUENCE</scope>
</reference>
<organism evidence="1">
    <name type="scientific">marine sediment metagenome</name>
    <dbReference type="NCBI Taxonomy" id="412755"/>
    <lineage>
        <taxon>unclassified sequences</taxon>
        <taxon>metagenomes</taxon>
        <taxon>ecological metagenomes</taxon>
    </lineage>
</organism>
<dbReference type="SUPFAM" id="SSF47413">
    <property type="entry name" value="lambda repressor-like DNA-binding domains"/>
    <property type="match status" value="1"/>
</dbReference>
<evidence type="ECO:0000313" key="1">
    <source>
        <dbReference type="EMBL" id="KKL58854.1"/>
    </source>
</evidence>
<name>A0A0F9DB20_9ZZZZ</name>
<dbReference type="Gene3D" id="1.10.260.40">
    <property type="entry name" value="lambda repressor-like DNA-binding domains"/>
    <property type="match status" value="1"/>
</dbReference>
<proteinExistence type="predicted"/>
<dbReference type="AlphaFoldDB" id="A0A0F9DB20"/>
<comment type="caution">
    <text evidence="1">The sequence shown here is derived from an EMBL/GenBank/DDBJ whole genome shotgun (WGS) entry which is preliminary data.</text>
</comment>
<sequence>MTPTEFRTIRYAFGYSAEGLARALRVQSGRTIRKWEAGDRDIPGPAQVVMRLLERRIITVEDIEGL</sequence>
<evidence type="ECO:0008006" key="2">
    <source>
        <dbReference type="Google" id="ProtNLM"/>
    </source>
</evidence>
<protein>
    <recommendedName>
        <fullName evidence="2">HTH cro/C1-type domain-containing protein</fullName>
    </recommendedName>
</protein>
<accession>A0A0F9DB20</accession>
<dbReference type="EMBL" id="LAZR01029678">
    <property type="protein sequence ID" value="KKL58854.1"/>
    <property type="molecule type" value="Genomic_DNA"/>
</dbReference>
<dbReference type="GO" id="GO:0003677">
    <property type="term" value="F:DNA binding"/>
    <property type="evidence" value="ECO:0007669"/>
    <property type="project" value="InterPro"/>
</dbReference>
<dbReference type="InterPro" id="IPR010982">
    <property type="entry name" value="Lambda_DNA-bd_dom_sf"/>
</dbReference>